<dbReference type="InterPro" id="IPR013762">
    <property type="entry name" value="Integrase-like_cat_sf"/>
</dbReference>
<keyword evidence="2" id="KW-0229">DNA integration</keyword>
<comment type="caution">
    <text evidence="8">The sequence shown here is derived from an EMBL/GenBank/DDBJ whole genome shotgun (WGS) entry which is preliminary data.</text>
</comment>
<dbReference type="PROSITE" id="PS51900">
    <property type="entry name" value="CB"/>
    <property type="match status" value="1"/>
</dbReference>
<feature type="domain" description="Core-binding (CB)" evidence="7">
    <location>
        <begin position="2"/>
        <end position="95"/>
    </location>
</feature>
<reference evidence="8 9" key="1">
    <citation type="submission" date="2016-12" db="EMBL/GenBank/DDBJ databases">
        <title>Comparison of Traditional DNA-DNA Hybridization with In Silico Genomic Analysis.</title>
        <authorList>
            <person name="Nicholson A.C."/>
            <person name="Humrighouse B.W."/>
            <person name="Graziano J."/>
            <person name="Lasker B."/>
            <person name="Whitney A.M."/>
            <person name="Mcquiston J.R."/>
        </authorList>
    </citation>
    <scope>NUCLEOTIDE SEQUENCE [LARGE SCALE GENOMIC DNA]</scope>
    <source>
        <strain evidence="8 9">H2240</strain>
    </source>
</reference>
<proteinExistence type="predicted"/>
<dbReference type="Pfam" id="PF00589">
    <property type="entry name" value="Phage_integrase"/>
    <property type="match status" value="1"/>
</dbReference>
<gene>
    <name evidence="8" type="ORF">CDV49_18420</name>
</gene>
<evidence type="ECO:0000256" key="3">
    <source>
        <dbReference type="ARBA" id="ARBA00023125"/>
    </source>
</evidence>
<name>A0A212A6R0_9RHOB</name>
<evidence type="ECO:0000256" key="4">
    <source>
        <dbReference type="ARBA" id="ARBA00023172"/>
    </source>
</evidence>
<sequence length="337" mass="37553">MTPLAPDLSAFLQKHLPDERGASQHTIAAYAHAFTLLLRFAATRLKRQPSDLAIEDLDVSLIRAFLEHIEEGRANTVRSRNARLAAIKAFFRFLEPRRPACLEQAMMIRSLPVKRTDVKLIDYLTKDEVRALLAAPDGRAPAGLRDRAMLHLAYAAGLRASELLAVRMDDFPRGSFANIRVLGKGRRERVLPLWKETQAAIRAWLAVRPNDVGPELFLNRDGGPMTRDGFAYRLRQHVAVAERATPSIADKHVTPHVLRHSCAMHTLQATGDVRKVALWLGHASLQTTEMYLRADPTEKLALLEAHHAPLIKPGKFRPPSDKLMAILAASTGAKPRL</sequence>
<dbReference type="InterPro" id="IPR044068">
    <property type="entry name" value="CB"/>
</dbReference>
<dbReference type="PANTHER" id="PTHR30349:SF81">
    <property type="entry name" value="TYROSINE RECOMBINASE XERC"/>
    <property type="match status" value="1"/>
</dbReference>
<dbReference type="GO" id="GO:0015074">
    <property type="term" value="P:DNA integration"/>
    <property type="evidence" value="ECO:0007669"/>
    <property type="project" value="UniProtKB-KW"/>
</dbReference>
<dbReference type="GO" id="GO:0007059">
    <property type="term" value="P:chromosome segregation"/>
    <property type="evidence" value="ECO:0007669"/>
    <property type="project" value="UniProtKB-KW"/>
</dbReference>
<evidence type="ECO:0000259" key="6">
    <source>
        <dbReference type="PROSITE" id="PS51898"/>
    </source>
</evidence>
<keyword evidence="3 5" id="KW-0238">DNA-binding</keyword>
<dbReference type="GO" id="GO:0006310">
    <property type="term" value="P:DNA recombination"/>
    <property type="evidence" value="ECO:0007669"/>
    <property type="project" value="UniProtKB-KW"/>
</dbReference>
<dbReference type="GO" id="GO:0003677">
    <property type="term" value="F:DNA binding"/>
    <property type="evidence" value="ECO:0007669"/>
    <property type="project" value="UniProtKB-UniRule"/>
</dbReference>
<dbReference type="Gene3D" id="1.10.150.130">
    <property type="match status" value="1"/>
</dbReference>
<accession>A0A212A6R0</accession>
<dbReference type="InterPro" id="IPR050090">
    <property type="entry name" value="Tyrosine_recombinase_XerCD"/>
</dbReference>
<dbReference type="RefSeq" id="WP_088216800.1">
    <property type="nucleotide sequence ID" value="NZ_NIPW01000048.1"/>
</dbReference>
<dbReference type="PROSITE" id="PS51898">
    <property type="entry name" value="TYR_RECOMBINASE"/>
    <property type="match status" value="1"/>
</dbReference>
<keyword evidence="9" id="KW-1185">Reference proteome</keyword>
<dbReference type="InterPro" id="IPR004107">
    <property type="entry name" value="Integrase_SAM-like_N"/>
</dbReference>
<dbReference type="SUPFAM" id="SSF47823">
    <property type="entry name" value="lambda integrase-like, N-terminal domain"/>
    <property type="match status" value="1"/>
</dbReference>
<feature type="domain" description="Tyr recombinase" evidence="6">
    <location>
        <begin position="119"/>
        <end position="304"/>
    </location>
</feature>
<evidence type="ECO:0000259" key="7">
    <source>
        <dbReference type="PROSITE" id="PS51900"/>
    </source>
</evidence>
<dbReference type="OrthoDB" id="9801717at2"/>
<dbReference type="AlphaFoldDB" id="A0A212A6R0"/>
<dbReference type="InterPro" id="IPR002104">
    <property type="entry name" value="Integrase_catalytic"/>
</dbReference>
<keyword evidence="1" id="KW-0159">Chromosome partition</keyword>
<dbReference type="Pfam" id="PF02899">
    <property type="entry name" value="Phage_int_SAM_1"/>
    <property type="match status" value="1"/>
</dbReference>
<evidence type="ECO:0000313" key="9">
    <source>
        <dbReference type="Proteomes" id="UP000196878"/>
    </source>
</evidence>
<dbReference type="PANTHER" id="PTHR30349">
    <property type="entry name" value="PHAGE INTEGRASE-RELATED"/>
    <property type="match status" value="1"/>
</dbReference>
<dbReference type="InterPro" id="IPR010998">
    <property type="entry name" value="Integrase_recombinase_N"/>
</dbReference>
<protein>
    <submittedName>
        <fullName evidence="8">Integrase</fullName>
    </submittedName>
</protein>
<evidence type="ECO:0000313" key="8">
    <source>
        <dbReference type="EMBL" id="OWJ74986.1"/>
    </source>
</evidence>
<dbReference type="InterPro" id="IPR011010">
    <property type="entry name" value="DNA_brk_join_enz"/>
</dbReference>
<dbReference type="Proteomes" id="UP000196878">
    <property type="component" value="Unassembled WGS sequence"/>
</dbReference>
<organism evidence="8 9">
    <name type="scientific">Haematobacter genomosp. 1</name>
    <dbReference type="NCBI Taxonomy" id="366618"/>
    <lineage>
        <taxon>Bacteria</taxon>
        <taxon>Pseudomonadati</taxon>
        <taxon>Pseudomonadota</taxon>
        <taxon>Alphaproteobacteria</taxon>
        <taxon>Rhodobacterales</taxon>
        <taxon>Paracoccaceae</taxon>
        <taxon>Haematobacter</taxon>
    </lineage>
</organism>
<dbReference type="EMBL" id="NIPW01000048">
    <property type="protein sequence ID" value="OWJ74986.1"/>
    <property type="molecule type" value="Genomic_DNA"/>
</dbReference>
<keyword evidence="4" id="KW-0233">DNA recombination</keyword>
<evidence type="ECO:0000256" key="1">
    <source>
        <dbReference type="ARBA" id="ARBA00022829"/>
    </source>
</evidence>
<evidence type="ECO:0000256" key="2">
    <source>
        <dbReference type="ARBA" id="ARBA00022908"/>
    </source>
</evidence>
<dbReference type="Gene3D" id="1.10.443.10">
    <property type="entry name" value="Intergrase catalytic core"/>
    <property type="match status" value="1"/>
</dbReference>
<dbReference type="SUPFAM" id="SSF56349">
    <property type="entry name" value="DNA breaking-rejoining enzymes"/>
    <property type="match status" value="1"/>
</dbReference>
<evidence type="ECO:0000256" key="5">
    <source>
        <dbReference type="PROSITE-ProRule" id="PRU01248"/>
    </source>
</evidence>